<dbReference type="SUPFAM" id="SSF102198">
    <property type="entry name" value="Putative cyclase"/>
    <property type="match status" value="1"/>
</dbReference>
<organism evidence="1">
    <name type="scientific">marine sediment metagenome</name>
    <dbReference type="NCBI Taxonomy" id="412755"/>
    <lineage>
        <taxon>unclassified sequences</taxon>
        <taxon>metagenomes</taxon>
        <taxon>ecological metagenomes</taxon>
    </lineage>
</organism>
<dbReference type="AlphaFoldDB" id="X1LCV2"/>
<dbReference type="EMBL" id="BARU01047559">
    <property type="protein sequence ID" value="GAI00260.1"/>
    <property type="molecule type" value="Genomic_DNA"/>
</dbReference>
<accession>X1LCV2</accession>
<comment type="caution">
    <text evidence="1">The sequence shown here is derived from an EMBL/GenBank/DDBJ whole genome shotgun (WGS) entry which is preliminary data.</text>
</comment>
<dbReference type="GO" id="GO:0004061">
    <property type="term" value="F:arylformamidase activity"/>
    <property type="evidence" value="ECO:0007669"/>
    <property type="project" value="InterPro"/>
</dbReference>
<evidence type="ECO:0000313" key="1">
    <source>
        <dbReference type="EMBL" id="GAI00260.1"/>
    </source>
</evidence>
<sequence length="73" mass="8039">AIGMDTISLAAIKHLDEGMNAHKVLLNGIDRKFLIYEAMDLSSNLLYELSEVIALPWLIKKIDSAPCTILGII</sequence>
<proteinExistence type="predicted"/>
<name>X1LCV2_9ZZZZ</name>
<protein>
    <submittedName>
        <fullName evidence="1">Uncharacterized protein</fullName>
    </submittedName>
</protein>
<gene>
    <name evidence="1" type="ORF">S03H2_71202</name>
</gene>
<reference evidence="1" key="1">
    <citation type="journal article" date="2014" name="Front. Microbiol.">
        <title>High frequency of phylogenetically diverse reductive dehalogenase-homologous genes in deep subseafloor sedimentary metagenomes.</title>
        <authorList>
            <person name="Kawai M."/>
            <person name="Futagami T."/>
            <person name="Toyoda A."/>
            <person name="Takaki Y."/>
            <person name="Nishi S."/>
            <person name="Hori S."/>
            <person name="Arai W."/>
            <person name="Tsubouchi T."/>
            <person name="Morono Y."/>
            <person name="Uchiyama I."/>
            <person name="Ito T."/>
            <person name="Fujiyama A."/>
            <person name="Inagaki F."/>
            <person name="Takami H."/>
        </authorList>
    </citation>
    <scope>NUCLEOTIDE SEQUENCE</scope>
    <source>
        <strain evidence="1">Expedition CK06-06</strain>
    </source>
</reference>
<feature type="non-terminal residue" evidence="1">
    <location>
        <position position="1"/>
    </location>
</feature>
<dbReference type="InterPro" id="IPR037175">
    <property type="entry name" value="KFase_sf"/>
</dbReference>
<dbReference type="GO" id="GO:0019441">
    <property type="term" value="P:L-tryptophan catabolic process to kynurenine"/>
    <property type="evidence" value="ECO:0007669"/>
    <property type="project" value="InterPro"/>
</dbReference>
<dbReference type="Gene3D" id="3.50.30.50">
    <property type="entry name" value="Putative cyclase"/>
    <property type="match status" value="1"/>
</dbReference>